<dbReference type="Pfam" id="PF00583">
    <property type="entry name" value="Acetyltransf_1"/>
    <property type="match status" value="1"/>
</dbReference>
<organism evidence="4 5">
    <name type="scientific">Octadecabacter ascidiaceicola</name>
    <dbReference type="NCBI Taxonomy" id="1655543"/>
    <lineage>
        <taxon>Bacteria</taxon>
        <taxon>Pseudomonadati</taxon>
        <taxon>Pseudomonadota</taxon>
        <taxon>Alphaproteobacteria</taxon>
        <taxon>Rhodobacterales</taxon>
        <taxon>Roseobacteraceae</taxon>
        <taxon>Octadecabacter</taxon>
    </lineage>
</organism>
<keyword evidence="2" id="KW-0012">Acyltransferase</keyword>
<dbReference type="PROSITE" id="PS51186">
    <property type="entry name" value="GNAT"/>
    <property type="match status" value="1"/>
</dbReference>
<evidence type="ECO:0000256" key="2">
    <source>
        <dbReference type="ARBA" id="ARBA00023315"/>
    </source>
</evidence>
<evidence type="ECO:0000256" key="1">
    <source>
        <dbReference type="ARBA" id="ARBA00022679"/>
    </source>
</evidence>
<accession>A0A238K464</accession>
<dbReference type="SUPFAM" id="SSF55729">
    <property type="entry name" value="Acyl-CoA N-acyltransferases (Nat)"/>
    <property type="match status" value="1"/>
</dbReference>
<name>A0A238K464_9RHOB</name>
<keyword evidence="1 4" id="KW-0808">Transferase</keyword>
<dbReference type="OrthoDB" id="7651332at2"/>
<dbReference type="EMBL" id="FXYD01000002">
    <property type="protein sequence ID" value="SMX37247.1"/>
    <property type="molecule type" value="Genomic_DNA"/>
</dbReference>
<dbReference type="Proteomes" id="UP000203464">
    <property type="component" value="Unassembled WGS sequence"/>
</dbReference>
<dbReference type="RefSeq" id="WP_093995791.1">
    <property type="nucleotide sequence ID" value="NZ_FXYD01000002.1"/>
</dbReference>
<reference evidence="5" key="1">
    <citation type="submission" date="2017-05" db="EMBL/GenBank/DDBJ databases">
        <authorList>
            <person name="Rodrigo-Torres L."/>
            <person name="Arahal R. D."/>
            <person name="Lucena T."/>
        </authorList>
    </citation>
    <scope>NUCLEOTIDE SEQUENCE [LARGE SCALE GENOMIC DNA]</scope>
    <source>
        <strain evidence="5">CECT 8868</strain>
    </source>
</reference>
<dbReference type="PANTHER" id="PTHR10545:SF29">
    <property type="entry name" value="GH14572P-RELATED"/>
    <property type="match status" value="1"/>
</dbReference>
<dbReference type="GO" id="GO:0008080">
    <property type="term" value="F:N-acetyltransferase activity"/>
    <property type="evidence" value="ECO:0007669"/>
    <property type="project" value="TreeGrafter"/>
</dbReference>
<evidence type="ECO:0000259" key="3">
    <source>
        <dbReference type="PROSITE" id="PS51186"/>
    </source>
</evidence>
<feature type="domain" description="N-acetyltransferase" evidence="3">
    <location>
        <begin position="2"/>
        <end position="152"/>
    </location>
</feature>
<dbReference type="AlphaFoldDB" id="A0A238K464"/>
<gene>
    <name evidence="4" type="ORF">OCA8868_01351</name>
</gene>
<sequence>MTDIDLATPQDLPAIYEMICALSAFHGDEAQVTLAQLDDIFFSPAPMGIALIAKHHNTPVGYAGLTQTMVLHDGKIRLDIHHLFVEEPHRANGIGKALIAAAKTYALKTCATRLTIGTSPDNHSAITAYRAISELKEISGAGPRFQIDLGKP</sequence>
<evidence type="ECO:0000313" key="4">
    <source>
        <dbReference type="EMBL" id="SMX37247.1"/>
    </source>
</evidence>
<evidence type="ECO:0000313" key="5">
    <source>
        <dbReference type="Proteomes" id="UP000203464"/>
    </source>
</evidence>
<dbReference type="InterPro" id="IPR000182">
    <property type="entry name" value="GNAT_dom"/>
</dbReference>
<dbReference type="CDD" id="cd04301">
    <property type="entry name" value="NAT_SF"/>
    <property type="match status" value="1"/>
</dbReference>
<protein>
    <submittedName>
        <fullName evidence="4">Acetyltransferase (GNAT) family protein</fullName>
    </submittedName>
</protein>
<proteinExistence type="predicted"/>
<dbReference type="Gene3D" id="3.40.630.30">
    <property type="match status" value="1"/>
</dbReference>
<dbReference type="PANTHER" id="PTHR10545">
    <property type="entry name" value="DIAMINE N-ACETYLTRANSFERASE"/>
    <property type="match status" value="1"/>
</dbReference>
<keyword evidence="5" id="KW-1185">Reference proteome</keyword>
<dbReference type="InterPro" id="IPR016181">
    <property type="entry name" value="Acyl_CoA_acyltransferase"/>
</dbReference>
<dbReference type="InterPro" id="IPR051016">
    <property type="entry name" value="Diverse_Substrate_AcTransf"/>
</dbReference>